<evidence type="ECO:0000313" key="1">
    <source>
        <dbReference type="EMBL" id="KAL3123082.1"/>
    </source>
</evidence>
<protein>
    <submittedName>
        <fullName evidence="1">Uncharacterized protein</fullName>
    </submittedName>
</protein>
<reference evidence="1 2" key="1">
    <citation type="submission" date="2024-10" db="EMBL/GenBank/DDBJ databases">
        <authorList>
            <person name="Kim D."/>
        </authorList>
    </citation>
    <scope>NUCLEOTIDE SEQUENCE [LARGE SCALE GENOMIC DNA]</scope>
    <source>
        <strain evidence="1">BH-2024</strain>
    </source>
</reference>
<organism evidence="1 2">
    <name type="scientific">Heterodera trifolii</name>
    <dbReference type="NCBI Taxonomy" id="157864"/>
    <lineage>
        <taxon>Eukaryota</taxon>
        <taxon>Metazoa</taxon>
        <taxon>Ecdysozoa</taxon>
        <taxon>Nematoda</taxon>
        <taxon>Chromadorea</taxon>
        <taxon>Rhabditida</taxon>
        <taxon>Tylenchina</taxon>
        <taxon>Tylenchomorpha</taxon>
        <taxon>Tylenchoidea</taxon>
        <taxon>Heteroderidae</taxon>
        <taxon>Heteroderinae</taxon>
        <taxon>Heterodera</taxon>
    </lineage>
</organism>
<dbReference type="Proteomes" id="UP001620626">
    <property type="component" value="Unassembled WGS sequence"/>
</dbReference>
<keyword evidence="2" id="KW-1185">Reference proteome</keyword>
<comment type="caution">
    <text evidence="1">The sequence shown here is derived from an EMBL/GenBank/DDBJ whole genome shotgun (WGS) entry which is preliminary data.</text>
</comment>
<accession>A0ABD2M6C4</accession>
<name>A0ABD2M6C4_9BILA</name>
<dbReference type="EMBL" id="JBICBT010000113">
    <property type="protein sequence ID" value="KAL3123082.1"/>
    <property type="molecule type" value="Genomic_DNA"/>
</dbReference>
<dbReference type="AlphaFoldDB" id="A0ABD2M6C4"/>
<sequence>MPDNLCFLRMNLKPIVFDDSSRNEYNNALEDEDHIQFAAFIDKIWKAKNKDLALLSALNIEMTARAVIEFASFLHYALLNEFIT</sequence>
<evidence type="ECO:0000313" key="2">
    <source>
        <dbReference type="Proteomes" id="UP001620626"/>
    </source>
</evidence>
<proteinExistence type="predicted"/>
<gene>
    <name evidence="1" type="ORF">niasHT_006110</name>
</gene>